<sequence precursor="true">MPNSEAFPVIFFMLSFYAFAIALLYALARAWDQSATHRQTNGNRRES</sequence>
<keyword evidence="3" id="KW-1185">Reference proteome</keyword>
<reference evidence="3" key="1">
    <citation type="journal article" date="2011" name="J. Bacteriol.">
        <title>Genome sequences of eight morphologically diverse alphaproteobacteria.</title>
        <authorList>
            <consortium name="US DOE Joint Genome Institute"/>
            <person name="Brown P.J."/>
            <person name="Kysela D.T."/>
            <person name="Buechlein A."/>
            <person name="Hemmerich C."/>
            <person name="Brun Y.V."/>
        </authorList>
    </citation>
    <scope>NUCLEOTIDE SEQUENCE [LARGE SCALE GENOMIC DNA]</scope>
    <source>
        <strain evidence="3">ATCC 51888 / DSM 1869 / NCIB 11706 / TK 0415</strain>
    </source>
</reference>
<dbReference type="AlphaFoldDB" id="D8JSA5"/>
<keyword evidence="1" id="KW-0472">Membrane</keyword>
<gene>
    <name evidence="2" type="ordered locus">Hden_0543</name>
</gene>
<protein>
    <submittedName>
        <fullName evidence="2">Uncharacterized protein</fullName>
    </submittedName>
</protein>
<dbReference type="KEGG" id="hdn:Hden_0543"/>
<evidence type="ECO:0000313" key="3">
    <source>
        <dbReference type="Proteomes" id="UP000002033"/>
    </source>
</evidence>
<dbReference type="EMBL" id="CP002083">
    <property type="protein sequence ID" value="ADJ22364.1"/>
    <property type="molecule type" value="Genomic_DNA"/>
</dbReference>
<accession>D8JSA5</accession>
<proteinExistence type="predicted"/>
<keyword evidence="1" id="KW-0812">Transmembrane</keyword>
<name>D8JSA5_HYPDA</name>
<feature type="transmembrane region" description="Helical" evidence="1">
    <location>
        <begin position="6"/>
        <end position="28"/>
    </location>
</feature>
<dbReference type="Proteomes" id="UP000002033">
    <property type="component" value="Chromosome"/>
</dbReference>
<dbReference type="HOGENOM" id="CLU_3169010_0_0_5"/>
<evidence type="ECO:0000313" key="2">
    <source>
        <dbReference type="EMBL" id="ADJ22364.1"/>
    </source>
</evidence>
<keyword evidence="1" id="KW-1133">Transmembrane helix</keyword>
<evidence type="ECO:0000256" key="1">
    <source>
        <dbReference type="SAM" id="Phobius"/>
    </source>
</evidence>
<organism evidence="2 3">
    <name type="scientific">Hyphomicrobium denitrificans (strain ATCC 51888 / DSM 1869 / NCIMB 11706 / TK 0415)</name>
    <dbReference type="NCBI Taxonomy" id="582899"/>
    <lineage>
        <taxon>Bacteria</taxon>
        <taxon>Pseudomonadati</taxon>
        <taxon>Pseudomonadota</taxon>
        <taxon>Alphaproteobacteria</taxon>
        <taxon>Hyphomicrobiales</taxon>
        <taxon>Hyphomicrobiaceae</taxon>
        <taxon>Hyphomicrobium</taxon>
    </lineage>
</organism>